<evidence type="ECO:0000256" key="2">
    <source>
        <dbReference type="ARBA" id="ARBA00011902"/>
    </source>
</evidence>
<feature type="region of interest" description="Disordered" evidence="18">
    <location>
        <begin position="1"/>
        <end position="24"/>
    </location>
</feature>
<evidence type="ECO:0000256" key="18">
    <source>
        <dbReference type="SAM" id="MobiDB-lite"/>
    </source>
</evidence>
<keyword evidence="8" id="KW-0547">Nucleotide-binding</keyword>
<dbReference type="InterPro" id="IPR052615">
    <property type="entry name" value="FGFRL"/>
</dbReference>
<keyword evidence="13" id="KW-0829">Tyrosine-protein kinase</keyword>
<keyword evidence="6" id="KW-0732">Signal</keyword>
<keyword evidence="10" id="KW-0067">ATP-binding</keyword>
<accession>A0A7R9LLB9</accession>
<dbReference type="Proteomes" id="UP000728032">
    <property type="component" value="Unassembled WGS sequence"/>
</dbReference>
<evidence type="ECO:0000256" key="11">
    <source>
        <dbReference type="ARBA" id="ARBA00022989"/>
    </source>
</evidence>
<dbReference type="SUPFAM" id="SSF48726">
    <property type="entry name" value="Immunoglobulin"/>
    <property type="match status" value="3"/>
</dbReference>
<evidence type="ECO:0000256" key="6">
    <source>
        <dbReference type="ARBA" id="ARBA00022729"/>
    </source>
</evidence>
<dbReference type="PROSITE" id="PS50835">
    <property type="entry name" value="IG_LIKE"/>
    <property type="match status" value="3"/>
</dbReference>
<keyword evidence="16" id="KW-0325">Glycoprotein</keyword>
<protein>
    <recommendedName>
        <fullName evidence="2">receptor protein-tyrosine kinase</fullName>
        <ecNumber evidence="2">2.7.10.1</ecNumber>
    </recommendedName>
</protein>
<keyword evidence="5 19" id="KW-0812">Transmembrane</keyword>
<dbReference type="InterPro" id="IPR013783">
    <property type="entry name" value="Ig-like_fold"/>
</dbReference>
<evidence type="ECO:0000256" key="4">
    <source>
        <dbReference type="ARBA" id="ARBA00022679"/>
    </source>
</evidence>
<evidence type="ECO:0000259" key="20">
    <source>
        <dbReference type="PROSITE" id="PS50835"/>
    </source>
</evidence>
<dbReference type="AlphaFoldDB" id="A0A7R9LLB9"/>
<evidence type="ECO:0000256" key="10">
    <source>
        <dbReference type="ARBA" id="ARBA00022840"/>
    </source>
</evidence>
<dbReference type="Pfam" id="PF13927">
    <property type="entry name" value="Ig_3"/>
    <property type="match status" value="1"/>
</dbReference>
<dbReference type="InterPro" id="IPR003598">
    <property type="entry name" value="Ig_sub2"/>
</dbReference>
<feature type="domain" description="Ig-like" evidence="20">
    <location>
        <begin position="255"/>
        <end position="368"/>
    </location>
</feature>
<dbReference type="Pfam" id="PF07679">
    <property type="entry name" value="I-set"/>
    <property type="match status" value="1"/>
</dbReference>
<dbReference type="PANTHER" id="PTHR19890">
    <property type="entry name" value="FIBROBLAST GROWTH FACTOR RECEPTOR"/>
    <property type="match status" value="1"/>
</dbReference>
<evidence type="ECO:0000256" key="7">
    <source>
        <dbReference type="ARBA" id="ARBA00022737"/>
    </source>
</evidence>
<keyword evidence="3" id="KW-0597">Phosphoprotein</keyword>
<keyword evidence="14" id="KW-1015">Disulfide bond</keyword>
<dbReference type="Gene3D" id="2.60.40.10">
    <property type="entry name" value="Immunoglobulins"/>
    <property type="match status" value="3"/>
</dbReference>
<name>A0A7R9LLB9_9ACAR</name>
<keyword evidence="9" id="KW-0418">Kinase</keyword>
<feature type="domain" description="Ig-like" evidence="20">
    <location>
        <begin position="187"/>
        <end position="249"/>
    </location>
</feature>
<dbReference type="PANTHER" id="PTHR19890:SF10">
    <property type="entry name" value="FIBROBLAST GROWTH FACTOR RECEPTOR-LIKE 1"/>
    <property type="match status" value="1"/>
</dbReference>
<dbReference type="SMART" id="SM00409">
    <property type="entry name" value="IG"/>
    <property type="match status" value="3"/>
</dbReference>
<dbReference type="InterPro" id="IPR013098">
    <property type="entry name" value="Ig_I-set"/>
</dbReference>
<evidence type="ECO:0000256" key="12">
    <source>
        <dbReference type="ARBA" id="ARBA00023136"/>
    </source>
</evidence>
<evidence type="ECO:0000256" key="17">
    <source>
        <dbReference type="ARBA" id="ARBA00023319"/>
    </source>
</evidence>
<dbReference type="FunFam" id="2.60.40.10:FF:000020">
    <property type="entry name" value="Fibroblast growth factor receptor"/>
    <property type="match status" value="1"/>
</dbReference>
<dbReference type="InterPro" id="IPR003599">
    <property type="entry name" value="Ig_sub"/>
</dbReference>
<evidence type="ECO:0000256" key="13">
    <source>
        <dbReference type="ARBA" id="ARBA00023137"/>
    </source>
</evidence>
<comment type="subcellular location">
    <subcellularLocation>
        <location evidence="1">Membrane</location>
        <topology evidence="1">Single-pass membrane protein</topology>
    </subcellularLocation>
</comment>
<evidence type="ECO:0000256" key="5">
    <source>
        <dbReference type="ARBA" id="ARBA00022692"/>
    </source>
</evidence>
<evidence type="ECO:0000256" key="14">
    <source>
        <dbReference type="ARBA" id="ARBA00023157"/>
    </source>
</evidence>
<reference evidence="21" key="1">
    <citation type="submission" date="2020-11" db="EMBL/GenBank/DDBJ databases">
        <authorList>
            <person name="Tran Van P."/>
        </authorList>
    </citation>
    <scope>NUCLEOTIDE SEQUENCE</scope>
</reference>
<keyword evidence="4" id="KW-0808">Transferase</keyword>
<organism evidence="21">
    <name type="scientific">Oppiella nova</name>
    <dbReference type="NCBI Taxonomy" id="334625"/>
    <lineage>
        <taxon>Eukaryota</taxon>
        <taxon>Metazoa</taxon>
        <taxon>Ecdysozoa</taxon>
        <taxon>Arthropoda</taxon>
        <taxon>Chelicerata</taxon>
        <taxon>Arachnida</taxon>
        <taxon>Acari</taxon>
        <taxon>Acariformes</taxon>
        <taxon>Sarcoptiformes</taxon>
        <taxon>Oribatida</taxon>
        <taxon>Brachypylina</taxon>
        <taxon>Oppioidea</taxon>
        <taxon>Oppiidae</taxon>
        <taxon>Oppiella</taxon>
    </lineage>
</organism>
<evidence type="ECO:0000256" key="15">
    <source>
        <dbReference type="ARBA" id="ARBA00023170"/>
    </source>
</evidence>
<dbReference type="GO" id="GO:0016020">
    <property type="term" value="C:membrane"/>
    <property type="evidence" value="ECO:0007669"/>
    <property type="project" value="UniProtKB-SubCell"/>
</dbReference>
<keyword evidence="15" id="KW-0675">Receptor</keyword>
<proteinExistence type="predicted"/>
<evidence type="ECO:0000256" key="8">
    <source>
        <dbReference type="ARBA" id="ARBA00022741"/>
    </source>
</evidence>
<evidence type="ECO:0000256" key="3">
    <source>
        <dbReference type="ARBA" id="ARBA00022553"/>
    </source>
</evidence>
<dbReference type="OrthoDB" id="6412580at2759"/>
<dbReference type="EMBL" id="CAJPVJ010001470">
    <property type="protein sequence ID" value="CAG2164782.1"/>
    <property type="molecule type" value="Genomic_DNA"/>
</dbReference>
<feature type="domain" description="Ig-like" evidence="20">
    <location>
        <begin position="48"/>
        <end position="137"/>
    </location>
</feature>
<keyword evidence="7" id="KW-0677">Repeat</keyword>
<dbReference type="InterPro" id="IPR036179">
    <property type="entry name" value="Ig-like_dom_sf"/>
</dbReference>
<keyword evidence="22" id="KW-1185">Reference proteome</keyword>
<dbReference type="GO" id="GO:0005524">
    <property type="term" value="F:ATP binding"/>
    <property type="evidence" value="ECO:0007669"/>
    <property type="project" value="UniProtKB-KW"/>
</dbReference>
<keyword evidence="17" id="KW-0393">Immunoglobulin domain</keyword>
<keyword evidence="12 19" id="KW-0472">Membrane</keyword>
<gene>
    <name evidence="21" type="ORF">ONB1V03_LOCUS4331</name>
</gene>
<dbReference type="InterPro" id="IPR007110">
    <property type="entry name" value="Ig-like_dom"/>
</dbReference>
<evidence type="ECO:0000313" key="22">
    <source>
        <dbReference type="Proteomes" id="UP000728032"/>
    </source>
</evidence>
<dbReference type="CDD" id="cd00096">
    <property type="entry name" value="Ig"/>
    <property type="match status" value="1"/>
</dbReference>
<evidence type="ECO:0000313" key="21">
    <source>
        <dbReference type="EMBL" id="CAD7643806.1"/>
    </source>
</evidence>
<dbReference type="EC" id="2.7.10.1" evidence="2"/>
<evidence type="ECO:0000256" key="1">
    <source>
        <dbReference type="ARBA" id="ARBA00004167"/>
    </source>
</evidence>
<evidence type="ECO:0000256" key="16">
    <source>
        <dbReference type="ARBA" id="ARBA00023180"/>
    </source>
</evidence>
<dbReference type="EMBL" id="OC916295">
    <property type="protein sequence ID" value="CAD7643806.1"/>
    <property type="molecule type" value="Genomic_DNA"/>
</dbReference>
<sequence length="476" mass="53609">MGDNKDEAKDAHKMGDNDDKIRDAPKVSKVTIGTESVKTINSETGTLPQVRIGSQSPLIYPVGANVHIDCPAYDDQTDLLFFEWSRPLDHIIEENSRIRTTSKGVLKIKSAISTDSGIYFCKAINGFGTVTTNVTLQIVTNEDLQSLNSPMDNLYPRDDYQSLIESNINYNYNEKPVVSEQVVRELPTPVVIIKSAGLSVNMNCSANRVRWLKNGHHLTLRHLPEGSHKSGGLLTLSKVRLIDRGNYTCVDNRKPELTGFHPINTSVALGDKAMFHCNVSSDTKPHIQWLKRAKFVNSDEAIKRRLVKIKSNLYKVIKTTQVIDNGDGNYYNNLVIEKTQLSDSGEYICLAANTVGSFEFTFKSTRLTVLSPQLSTDDNTDYEPSFLSDSNIFWILITLILSVAMILVAILCYLQKRQQIEANVNRNINNNIESEDTEAETQKREFTNYYFKHNSNTSYNSALIPNQMNGNYYANR</sequence>
<feature type="transmembrane region" description="Helical" evidence="19">
    <location>
        <begin position="392"/>
        <end position="414"/>
    </location>
</feature>
<keyword evidence="11 19" id="KW-1133">Transmembrane helix</keyword>
<evidence type="ECO:0000256" key="19">
    <source>
        <dbReference type="SAM" id="Phobius"/>
    </source>
</evidence>
<evidence type="ECO:0000256" key="9">
    <source>
        <dbReference type="ARBA" id="ARBA00022777"/>
    </source>
</evidence>
<dbReference type="SMART" id="SM00408">
    <property type="entry name" value="IGc2"/>
    <property type="match status" value="3"/>
</dbReference>
<dbReference type="GO" id="GO:0004714">
    <property type="term" value="F:transmembrane receptor protein tyrosine kinase activity"/>
    <property type="evidence" value="ECO:0007669"/>
    <property type="project" value="UniProtKB-EC"/>
</dbReference>